<dbReference type="PANTHER" id="PTHR30250">
    <property type="entry name" value="PST FAMILY PREDICTED COLANIC ACID TRANSPORTER"/>
    <property type="match status" value="1"/>
</dbReference>
<evidence type="ECO:0000256" key="4">
    <source>
        <dbReference type="ARBA" id="ARBA00022989"/>
    </source>
</evidence>
<keyword evidence="2" id="KW-1003">Cell membrane</keyword>
<dbReference type="RefSeq" id="WP_330928183.1">
    <property type="nucleotide sequence ID" value="NZ_CP119075.1"/>
</dbReference>
<proteinExistence type="predicted"/>
<feature type="transmembrane region" description="Helical" evidence="6">
    <location>
        <begin position="143"/>
        <end position="165"/>
    </location>
</feature>
<evidence type="ECO:0000256" key="6">
    <source>
        <dbReference type="SAM" id="Phobius"/>
    </source>
</evidence>
<dbReference type="Pfam" id="PF01943">
    <property type="entry name" value="Polysacc_synt"/>
    <property type="match status" value="1"/>
</dbReference>
<feature type="transmembrane region" description="Helical" evidence="6">
    <location>
        <begin position="88"/>
        <end position="105"/>
    </location>
</feature>
<evidence type="ECO:0000313" key="8">
    <source>
        <dbReference type="Proteomes" id="UP001218638"/>
    </source>
</evidence>
<reference evidence="7" key="1">
    <citation type="submission" date="2023-03" db="EMBL/GenBank/DDBJ databases">
        <title>Lomoglobus Profundus gen. nov., sp. nov., a novel member of the phylum Verrucomicrobia, isolated from deep-marine sediment of South China Sea.</title>
        <authorList>
            <person name="Ahmad T."/>
            <person name="Ishaq S.E."/>
            <person name="Wang F."/>
        </authorList>
    </citation>
    <scope>NUCLEOTIDE SEQUENCE</scope>
    <source>
        <strain evidence="7">LMO-M01</strain>
    </source>
</reference>
<accession>A0AAF0I5S2</accession>
<feature type="transmembrane region" description="Helical" evidence="6">
    <location>
        <begin position="365"/>
        <end position="385"/>
    </location>
</feature>
<feature type="transmembrane region" description="Helical" evidence="6">
    <location>
        <begin position="111"/>
        <end position="131"/>
    </location>
</feature>
<dbReference type="GO" id="GO:0005886">
    <property type="term" value="C:plasma membrane"/>
    <property type="evidence" value="ECO:0007669"/>
    <property type="project" value="UniProtKB-SubCell"/>
</dbReference>
<dbReference type="InterPro" id="IPR050833">
    <property type="entry name" value="Poly_Biosynth_Transport"/>
</dbReference>
<sequence length="435" mass="47249">MPAVESSNRTKILSVLVERGLARGLALVGFVLVARWFGAEEFGRVSYVFALGAFFAPISTFGLGNVMLRYFGTGLQSRAVSLAGRWRLIWGGVCFLLFPWVYQLMAPDNPLPMGFVWLFATMFLLAWLTVGEEWMFFAKNNRNLIAAGLAGSAGNLLVRLGVIVVGGPVGWLLAVPTVETLIKGAINWFGARGRLWGRREETPDVVVESIDTTPVGRAMWRDGINFTLAGISVLILTRMDLVMLGKLAGEREVGIYAVAVQLVDMVPMVLVILVRMLGSDLVTLFRRGEEVFVDQVSRVLGPGMWVLALAAVIMFWAGPWLVGAVFGPAFAEAGRPIAVLLLAQVFVFVGLMRGQYLALVQDSKLGVWATAIGALTNIGLNAWAIPRFGVMGAAGATCAARIFMSAIIPMFVPSQRIFNRALVKALLRPWGRSAL</sequence>
<evidence type="ECO:0000313" key="7">
    <source>
        <dbReference type="EMBL" id="WED67513.1"/>
    </source>
</evidence>
<feature type="transmembrane region" description="Helical" evidence="6">
    <location>
        <begin position="171"/>
        <end position="190"/>
    </location>
</feature>
<feature type="transmembrane region" description="Helical" evidence="6">
    <location>
        <begin position="391"/>
        <end position="412"/>
    </location>
</feature>
<name>A0AAF0I5S2_9BACT</name>
<feature type="transmembrane region" description="Helical" evidence="6">
    <location>
        <begin position="45"/>
        <end position="68"/>
    </location>
</feature>
<dbReference type="KEGG" id="slom:PXH66_10450"/>
<feature type="transmembrane region" description="Helical" evidence="6">
    <location>
        <begin position="226"/>
        <end position="248"/>
    </location>
</feature>
<keyword evidence="4 6" id="KW-1133">Transmembrane helix</keyword>
<evidence type="ECO:0000256" key="1">
    <source>
        <dbReference type="ARBA" id="ARBA00004651"/>
    </source>
</evidence>
<dbReference type="EMBL" id="CP119075">
    <property type="protein sequence ID" value="WED67513.1"/>
    <property type="molecule type" value="Genomic_DNA"/>
</dbReference>
<evidence type="ECO:0000256" key="3">
    <source>
        <dbReference type="ARBA" id="ARBA00022692"/>
    </source>
</evidence>
<protein>
    <submittedName>
        <fullName evidence="7">Oligosaccharide flippase family protein</fullName>
    </submittedName>
</protein>
<feature type="transmembrane region" description="Helical" evidence="6">
    <location>
        <begin position="299"/>
        <end position="321"/>
    </location>
</feature>
<keyword evidence="3 6" id="KW-0812">Transmembrane</keyword>
<organism evidence="7 8">
    <name type="scientific">Synoicihabitans lomoniglobus</name>
    <dbReference type="NCBI Taxonomy" id="2909285"/>
    <lineage>
        <taxon>Bacteria</taxon>
        <taxon>Pseudomonadati</taxon>
        <taxon>Verrucomicrobiota</taxon>
        <taxon>Opitutia</taxon>
        <taxon>Opitutales</taxon>
        <taxon>Opitutaceae</taxon>
        <taxon>Synoicihabitans</taxon>
    </lineage>
</organism>
<feature type="transmembrane region" description="Helical" evidence="6">
    <location>
        <begin position="333"/>
        <end position="353"/>
    </location>
</feature>
<feature type="transmembrane region" description="Helical" evidence="6">
    <location>
        <begin position="254"/>
        <end position="278"/>
    </location>
</feature>
<dbReference type="Proteomes" id="UP001218638">
    <property type="component" value="Chromosome"/>
</dbReference>
<feature type="transmembrane region" description="Helical" evidence="6">
    <location>
        <begin position="21"/>
        <end position="39"/>
    </location>
</feature>
<keyword evidence="5 6" id="KW-0472">Membrane</keyword>
<dbReference type="AlphaFoldDB" id="A0AAF0I5S2"/>
<gene>
    <name evidence="7" type="ORF">PXH66_10450</name>
</gene>
<dbReference type="PANTHER" id="PTHR30250:SF11">
    <property type="entry name" value="O-ANTIGEN TRANSPORTER-RELATED"/>
    <property type="match status" value="1"/>
</dbReference>
<dbReference type="InterPro" id="IPR002797">
    <property type="entry name" value="Polysacc_synth"/>
</dbReference>
<evidence type="ECO:0000256" key="2">
    <source>
        <dbReference type="ARBA" id="ARBA00022475"/>
    </source>
</evidence>
<keyword evidence="8" id="KW-1185">Reference proteome</keyword>
<evidence type="ECO:0000256" key="5">
    <source>
        <dbReference type="ARBA" id="ARBA00023136"/>
    </source>
</evidence>
<comment type="subcellular location">
    <subcellularLocation>
        <location evidence="1">Cell membrane</location>
        <topology evidence="1">Multi-pass membrane protein</topology>
    </subcellularLocation>
</comment>